<dbReference type="AlphaFoldDB" id="A0A9X2V6I4"/>
<feature type="region of interest" description="Disordered" evidence="1">
    <location>
        <begin position="1"/>
        <end position="34"/>
    </location>
</feature>
<evidence type="ECO:0000256" key="1">
    <source>
        <dbReference type="SAM" id="MobiDB-lite"/>
    </source>
</evidence>
<feature type="compositionally biased region" description="Polar residues" evidence="1">
    <location>
        <begin position="1"/>
        <end position="31"/>
    </location>
</feature>
<feature type="region of interest" description="Disordered" evidence="1">
    <location>
        <begin position="103"/>
        <end position="139"/>
    </location>
</feature>
<dbReference type="RefSeq" id="WP_259040247.1">
    <property type="nucleotide sequence ID" value="NZ_JANUAB010000012.1"/>
</dbReference>
<gene>
    <name evidence="2" type="ORF">GGP45_002616</name>
</gene>
<name>A0A9X2V6I4_9BACT</name>
<evidence type="ECO:0000313" key="3">
    <source>
        <dbReference type="Proteomes" id="UP001155144"/>
    </source>
</evidence>
<sequence length="139" mass="15409">MTINWVSQPPDNADSVTNTDSTGSADPTGSANPIGIWHITETEMWGQDYLHRETQAYIQIGEDGLGDFQFGLVSGSIDGYVEDMGTEPRFTFTWEGRDEMHPVSGGGWLRPEGDGEAEGMIKIHRGDRSRLKARRPPQQ</sequence>
<comment type="caution">
    <text evidence="2">The sequence shown here is derived from an EMBL/GenBank/DDBJ whole genome shotgun (WGS) entry which is preliminary data.</text>
</comment>
<evidence type="ECO:0000313" key="2">
    <source>
        <dbReference type="EMBL" id="MCS4122256.1"/>
    </source>
</evidence>
<reference evidence="2" key="1">
    <citation type="submission" date="2022-08" db="EMBL/GenBank/DDBJ databases">
        <title>Genomic Encyclopedia of Type Strains, Phase V (KMG-V): Genome sequencing to study the core and pangenomes of soil and plant-associated prokaryotes.</title>
        <authorList>
            <person name="Whitman W."/>
        </authorList>
    </citation>
    <scope>NUCLEOTIDE SEQUENCE</scope>
    <source>
        <strain evidence="2">SP3026</strain>
    </source>
</reference>
<feature type="compositionally biased region" description="Basic and acidic residues" evidence="1">
    <location>
        <begin position="119"/>
        <end position="130"/>
    </location>
</feature>
<organism evidence="2 3">
    <name type="scientific">Salinibacter ruber</name>
    <dbReference type="NCBI Taxonomy" id="146919"/>
    <lineage>
        <taxon>Bacteria</taxon>
        <taxon>Pseudomonadati</taxon>
        <taxon>Rhodothermota</taxon>
        <taxon>Rhodothermia</taxon>
        <taxon>Rhodothermales</taxon>
        <taxon>Salinibacteraceae</taxon>
        <taxon>Salinibacter</taxon>
    </lineage>
</organism>
<dbReference type="Proteomes" id="UP001155144">
    <property type="component" value="Unassembled WGS sequence"/>
</dbReference>
<proteinExistence type="predicted"/>
<accession>A0A9X2V6I4</accession>
<protein>
    <submittedName>
        <fullName evidence="2">Uncharacterized protein</fullName>
    </submittedName>
</protein>
<dbReference type="EMBL" id="JANUBL010000005">
    <property type="protein sequence ID" value="MCS4122256.1"/>
    <property type="molecule type" value="Genomic_DNA"/>
</dbReference>